<dbReference type="AlphaFoldDB" id="A0A7T4EHH5"/>
<accession>A0A7T4EHH5</accession>
<gene>
    <name evidence="4" type="ORF">I6I10_06285</name>
</gene>
<reference evidence="4 5" key="1">
    <citation type="submission" date="2020-12" db="EMBL/GenBank/DDBJ databases">
        <title>FDA dAtabase for Regulatory Grade micrObial Sequences (FDA-ARGOS): Supporting development and validation of Infectious Disease Dx tests.</title>
        <authorList>
            <person name="Sproer C."/>
            <person name="Gronow S."/>
            <person name="Severitt S."/>
            <person name="Schroder I."/>
            <person name="Tallon L."/>
            <person name="Sadzewicz L."/>
            <person name="Zhao X."/>
            <person name="Boylan J."/>
            <person name="Ott S."/>
            <person name="Bowen H."/>
            <person name="Vavikolanu K."/>
            <person name="Mehta A."/>
            <person name="Aluvathingal J."/>
            <person name="Nadendla S."/>
            <person name="Lowell S."/>
            <person name="Myers T."/>
            <person name="Yan Y."/>
            <person name="Sichtig H."/>
        </authorList>
    </citation>
    <scope>NUCLEOTIDE SEQUENCE [LARGE SCALE GENOMIC DNA]</scope>
    <source>
        <strain evidence="4 5">FDAARGOS_1053</strain>
    </source>
</reference>
<keyword evidence="2" id="KW-0732">Signal</keyword>
<dbReference type="InterPro" id="IPR035940">
    <property type="entry name" value="CAP_sf"/>
</dbReference>
<dbReference type="Gene3D" id="3.40.33.10">
    <property type="entry name" value="CAP"/>
    <property type="match status" value="1"/>
</dbReference>
<dbReference type="Proteomes" id="UP000596145">
    <property type="component" value="Chromosome"/>
</dbReference>
<feature type="transmembrane region" description="Helical" evidence="1">
    <location>
        <begin position="69"/>
        <end position="91"/>
    </location>
</feature>
<protein>
    <submittedName>
        <fullName evidence="4">CAP domain-containing protein</fullName>
    </submittedName>
</protein>
<keyword evidence="1" id="KW-1133">Transmembrane helix</keyword>
<proteinExistence type="predicted"/>
<dbReference type="RefSeq" id="WP_084036742.1">
    <property type="nucleotide sequence ID" value="NZ_CP066007.1"/>
</dbReference>
<evidence type="ECO:0000259" key="3">
    <source>
        <dbReference type="Pfam" id="PF00188"/>
    </source>
</evidence>
<dbReference type="InterPro" id="IPR014044">
    <property type="entry name" value="CAP_dom"/>
</dbReference>
<dbReference type="Pfam" id="PF00188">
    <property type="entry name" value="CAP"/>
    <property type="match status" value="1"/>
</dbReference>
<organism evidence="4 5">
    <name type="scientific">Corynebacterium glucuronolyticum</name>
    <dbReference type="NCBI Taxonomy" id="39791"/>
    <lineage>
        <taxon>Bacteria</taxon>
        <taxon>Bacillati</taxon>
        <taxon>Actinomycetota</taxon>
        <taxon>Actinomycetes</taxon>
        <taxon>Mycobacteriales</taxon>
        <taxon>Corynebacteriaceae</taxon>
        <taxon>Corynebacterium</taxon>
    </lineage>
</organism>
<name>A0A7T4EHH5_9CORY</name>
<keyword evidence="1" id="KW-0812">Transmembrane</keyword>
<dbReference type="OrthoDB" id="9783944at2"/>
<feature type="signal peptide" evidence="2">
    <location>
        <begin position="1"/>
        <end position="35"/>
    </location>
</feature>
<dbReference type="EMBL" id="CP066007">
    <property type="protein sequence ID" value="QQB47483.1"/>
    <property type="molecule type" value="Genomic_DNA"/>
</dbReference>
<sequence length="255" mass="27628">MSSEKGPHVNNRRIARAVALTAVTACTLTATVAPAASASATQIGIPGLPPIELPNLPAPQVNTNFDPNIAAQVAVAIASISSGLMALIAFADQWEGRPEPTSEYLSSLMSSDISFQSKNEQQLFLLINKEREARGLKPLTWDNKQLHAARDSAVYQAKQKRLIRASDLASTEIEISSTSDSLWAPTSYREWSDNTPSKKMIFEPTLQSGAIAFYKHNDEGKWYVVFRASTEPAEKPAIITVDPLTEEEISAAASS</sequence>
<evidence type="ECO:0000256" key="2">
    <source>
        <dbReference type="SAM" id="SignalP"/>
    </source>
</evidence>
<keyword evidence="1" id="KW-0472">Membrane</keyword>
<evidence type="ECO:0000256" key="1">
    <source>
        <dbReference type="SAM" id="Phobius"/>
    </source>
</evidence>
<evidence type="ECO:0000313" key="5">
    <source>
        <dbReference type="Proteomes" id="UP000596145"/>
    </source>
</evidence>
<feature type="chain" id="PRO_5034681357" evidence="2">
    <location>
        <begin position="36"/>
        <end position="255"/>
    </location>
</feature>
<evidence type="ECO:0000313" key="4">
    <source>
        <dbReference type="EMBL" id="QQB47483.1"/>
    </source>
</evidence>
<feature type="domain" description="SCP" evidence="3">
    <location>
        <begin position="126"/>
        <end position="225"/>
    </location>
</feature>